<organism evidence="2">
    <name type="scientific">Siphoviridae sp. ct2wG4</name>
    <dbReference type="NCBI Taxonomy" id="2826278"/>
    <lineage>
        <taxon>Viruses</taxon>
        <taxon>Duplodnaviria</taxon>
        <taxon>Heunggongvirae</taxon>
        <taxon>Uroviricota</taxon>
        <taxon>Caudoviricetes</taxon>
    </lineage>
</organism>
<sequence>MHLTTGGCTQTTQTSKQIQSLSSQTGENIKGKRKFS</sequence>
<feature type="region of interest" description="Disordered" evidence="1">
    <location>
        <begin position="1"/>
        <end position="36"/>
    </location>
</feature>
<protein>
    <submittedName>
        <fullName evidence="2">Uncharacterized protein</fullName>
    </submittedName>
</protein>
<reference evidence="2" key="1">
    <citation type="journal article" date="2021" name="Proc. Natl. Acad. Sci. U.S.A.">
        <title>A Catalog of Tens of Thousands of Viruses from Human Metagenomes Reveals Hidden Associations with Chronic Diseases.</title>
        <authorList>
            <person name="Tisza M.J."/>
            <person name="Buck C.B."/>
        </authorList>
    </citation>
    <scope>NUCLEOTIDE SEQUENCE</scope>
    <source>
        <strain evidence="2">Ct2wG4</strain>
    </source>
</reference>
<proteinExistence type="predicted"/>
<evidence type="ECO:0000313" key="2">
    <source>
        <dbReference type="EMBL" id="DAE23506.1"/>
    </source>
</evidence>
<name>A0A8S5QX13_9CAUD</name>
<feature type="compositionally biased region" description="Low complexity" evidence="1">
    <location>
        <begin position="1"/>
        <end position="25"/>
    </location>
</feature>
<evidence type="ECO:0000256" key="1">
    <source>
        <dbReference type="SAM" id="MobiDB-lite"/>
    </source>
</evidence>
<accession>A0A8S5QX13</accession>
<dbReference type="EMBL" id="BK015754">
    <property type="protein sequence ID" value="DAE23506.1"/>
    <property type="molecule type" value="Genomic_DNA"/>
</dbReference>